<keyword evidence="3" id="KW-0808">Transferase</keyword>
<dbReference type="GO" id="GO:1901135">
    <property type="term" value="P:carbohydrate derivative metabolic process"/>
    <property type="evidence" value="ECO:0007669"/>
    <property type="project" value="UniProtKB-ARBA"/>
</dbReference>
<accession>A0A4P9IY41</accession>
<dbReference type="GeneID" id="88774202"/>
<evidence type="ECO:0000313" key="4">
    <source>
        <dbReference type="Proteomes" id="UP000310065"/>
    </source>
</evidence>
<dbReference type="Gene3D" id="3.40.50.2000">
    <property type="entry name" value="Glycogen Phosphorylase B"/>
    <property type="match status" value="2"/>
</dbReference>
<dbReference type="CDD" id="cd03801">
    <property type="entry name" value="GT4_PimA-like"/>
    <property type="match status" value="1"/>
</dbReference>
<feature type="transmembrane region" description="Helical" evidence="1">
    <location>
        <begin position="48"/>
        <end position="68"/>
    </location>
</feature>
<organism evidence="3 4">
    <name type="scientific">Pseudoalteromonas distincta</name>
    <dbReference type="NCBI Taxonomy" id="77608"/>
    <lineage>
        <taxon>Bacteria</taxon>
        <taxon>Pseudomonadati</taxon>
        <taxon>Pseudomonadota</taxon>
        <taxon>Gammaproteobacteria</taxon>
        <taxon>Alteromonadales</taxon>
        <taxon>Pseudoalteromonadaceae</taxon>
        <taxon>Pseudoalteromonas</taxon>
    </lineage>
</organism>
<feature type="transmembrane region" description="Helical" evidence="1">
    <location>
        <begin position="89"/>
        <end position="107"/>
    </location>
</feature>
<dbReference type="PANTHER" id="PTHR12526">
    <property type="entry name" value="GLYCOSYLTRANSFERASE"/>
    <property type="match status" value="1"/>
</dbReference>
<reference evidence="3 4" key="1">
    <citation type="submission" date="2019-05" db="EMBL/GenBank/DDBJ databases">
        <title>Complete genome sequence of Pseudoalteromonas sp. 16-SW-7(T) isolated from the Okhotsk Sea, Russia.</title>
        <authorList>
            <person name="Nguyen T.H."/>
            <person name="Nedashkovskaya O.I."/>
            <person name="Kim S.-G."/>
        </authorList>
    </citation>
    <scope>NUCLEOTIDE SEQUENCE [LARGE SCALE GENOMIC DNA]</scope>
    <source>
        <strain evidence="3 4">16-SW-7</strain>
    </source>
</reference>
<keyword evidence="1" id="KW-1133">Transmembrane helix</keyword>
<dbReference type="EMBL" id="CP040558">
    <property type="protein sequence ID" value="QCU73119.1"/>
    <property type="molecule type" value="Genomic_DNA"/>
</dbReference>
<sequence length="360" mass="41018">MKSSILLVGPDPEFITGQSVAFKYLLDSEYCEQNNVHYCFNSTGASTFAKLLGFVIYFFKLIYLFIRFRPETIYLTNSRTRFGLLRDTYIFLLANLFGSKVVVHLHGSDFKSFIETLPRSWRVLADLGYGMVTTAIVLSQPMNTQFSMYKHINVEVVGNCFSEEISNFSTNIVHSPLKILFLSNLMQTKGIIELTEAVKKLNMKQHLIDLKIAGAYLTDGELTKYQMQEKIEASLSNNIEYCGIVKGEEKNKLFEWCNVVALPSYYPTEAQPIVLIEGLAAGRYLLTSKAGYISEFVKHLENGFVLNTVSVEEIIKALNYMLVNQREIEKVSQENIGYAHTHFSQEQYVNRIFEIIGVSL</sequence>
<dbReference type="AlphaFoldDB" id="A0A4P9IY41"/>
<evidence type="ECO:0000259" key="2">
    <source>
        <dbReference type="Pfam" id="PF00534"/>
    </source>
</evidence>
<protein>
    <submittedName>
        <fullName evidence="3">Glycosyltransferase family 4 protein</fullName>
    </submittedName>
</protein>
<dbReference type="RefSeq" id="WP_138488477.1">
    <property type="nucleotide sequence ID" value="NZ_CP040558.1"/>
</dbReference>
<proteinExistence type="predicted"/>
<dbReference type="KEGG" id="pdv:FFU37_00980"/>
<dbReference type="InterPro" id="IPR001296">
    <property type="entry name" value="Glyco_trans_1"/>
</dbReference>
<gene>
    <name evidence="3" type="ORF">FFU37_00980</name>
</gene>
<dbReference type="SUPFAM" id="SSF53756">
    <property type="entry name" value="UDP-Glycosyltransferase/glycogen phosphorylase"/>
    <property type="match status" value="1"/>
</dbReference>
<evidence type="ECO:0000256" key="1">
    <source>
        <dbReference type="SAM" id="Phobius"/>
    </source>
</evidence>
<keyword evidence="1" id="KW-0472">Membrane</keyword>
<name>A0A4P9IY41_9GAMM</name>
<dbReference type="GO" id="GO:0016757">
    <property type="term" value="F:glycosyltransferase activity"/>
    <property type="evidence" value="ECO:0007669"/>
    <property type="project" value="InterPro"/>
</dbReference>
<dbReference type="Proteomes" id="UP000310065">
    <property type="component" value="Chromosome L1"/>
</dbReference>
<keyword evidence="1" id="KW-0812">Transmembrane</keyword>
<feature type="domain" description="Glycosyl transferase family 1" evidence="2">
    <location>
        <begin position="165"/>
        <end position="332"/>
    </location>
</feature>
<evidence type="ECO:0000313" key="3">
    <source>
        <dbReference type="EMBL" id="QCU73119.1"/>
    </source>
</evidence>
<dbReference type="Pfam" id="PF00534">
    <property type="entry name" value="Glycos_transf_1"/>
    <property type="match status" value="1"/>
</dbReference>